<dbReference type="InterPro" id="IPR050300">
    <property type="entry name" value="GDXG_lipolytic_enzyme"/>
</dbReference>
<dbReference type="GO" id="GO:0016787">
    <property type="term" value="F:hydrolase activity"/>
    <property type="evidence" value="ECO:0007669"/>
    <property type="project" value="UniProtKB-KW"/>
</dbReference>
<dbReference type="EMBL" id="MDYO01000011">
    <property type="protein sequence ID" value="OQD97619.1"/>
    <property type="molecule type" value="Genomic_DNA"/>
</dbReference>
<keyword evidence="1" id="KW-0378">Hydrolase</keyword>
<dbReference type="Proteomes" id="UP000191612">
    <property type="component" value="Unassembled WGS sequence"/>
</dbReference>
<dbReference type="SUPFAM" id="SSF53474">
    <property type="entry name" value="alpha/beta-Hydrolases"/>
    <property type="match status" value="1"/>
</dbReference>
<dbReference type="InterPro" id="IPR029058">
    <property type="entry name" value="AB_hydrolase_fold"/>
</dbReference>
<proteinExistence type="predicted"/>
<name>A0A1V6R842_9EURO</name>
<gene>
    <name evidence="3" type="ORF">PENSOL_c011G08671</name>
</gene>
<dbReference type="GO" id="GO:0017000">
    <property type="term" value="P:antibiotic biosynthetic process"/>
    <property type="evidence" value="ECO:0007669"/>
    <property type="project" value="UniProtKB-ARBA"/>
</dbReference>
<sequence length="355" mass="38559">MPSSLPRPPYDPELEPILRRFKFTPTVTTAHIEGVRKKSSPTVDDALAGREISHEERTILGSGGSSDLKVSIFRQAPMTIRPASSARFENRPGIFYTHGGGMIAGNRFLGIGVILDWVEEFDMVCVSIEYRIPPEHPDPTPIEDCYAGLKWTSMNAKSLGINPDCLMIVGSSAGGGLAAGTALLARDRGGPLLCAQVLICPMLDDRNVTVSSQQYVDEGTWSRDSNQTGWKCLLGERCGQENVSIYAAPSRATDLSKLPPAFIDVGTAEVFRDEAVAYATLLWKSGVQAELHVWSGGFHGFDLLAPNANLSINAREARSAWQPTMLITSWLFGAEQLYPIGLLIEKGQILDAKPA</sequence>
<dbReference type="Gene3D" id="3.40.50.1820">
    <property type="entry name" value="alpha/beta hydrolase"/>
    <property type="match status" value="1"/>
</dbReference>
<dbReference type="PANTHER" id="PTHR48081">
    <property type="entry name" value="AB HYDROLASE SUPERFAMILY PROTEIN C4A8.06C"/>
    <property type="match status" value="1"/>
</dbReference>
<dbReference type="GO" id="GO:0072330">
    <property type="term" value="P:monocarboxylic acid biosynthetic process"/>
    <property type="evidence" value="ECO:0007669"/>
    <property type="project" value="UniProtKB-ARBA"/>
</dbReference>
<dbReference type="AlphaFoldDB" id="A0A1V6R842"/>
<dbReference type="Pfam" id="PF07859">
    <property type="entry name" value="Abhydrolase_3"/>
    <property type="match status" value="1"/>
</dbReference>
<feature type="domain" description="Alpha/beta hydrolase fold-3" evidence="2">
    <location>
        <begin position="94"/>
        <end position="301"/>
    </location>
</feature>
<protein>
    <recommendedName>
        <fullName evidence="2">Alpha/beta hydrolase fold-3 domain-containing protein</fullName>
    </recommendedName>
</protein>
<evidence type="ECO:0000259" key="2">
    <source>
        <dbReference type="Pfam" id="PF07859"/>
    </source>
</evidence>
<dbReference type="PANTHER" id="PTHR48081:SF8">
    <property type="entry name" value="ALPHA_BETA HYDROLASE FOLD-3 DOMAIN-CONTAINING PROTEIN-RELATED"/>
    <property type="match status" value="1"/>
</dbReference>
<evidence type="ECO:0000313" key="4">
    <source>
        <dbReference type="Proteomes" id="UP000191612"/>
    </source>
</evidence>
<accession>A0A1V6R842</accession>
<organism evidence="3 4">
    <name type="scientific">Penicillium solitum</name>
    <dbReference type="NCBI Taxonomy" id="60172"/>
    <lineage>
        <taxon>Eukaryota</taxon>
        <taxon>Fungi</taxon>
        <taxon>Dikarya</taxon>
        <taxon>Ascomycota</taxon>
        <taxon>Pezizomycotina</taxon>
        <taxon>Eurotiomycetes</taxon>
        <taxon>Eurotiomycetidae</taxon>
        <taxon>Eurotiales</taxon>
        <taxon>Aspergillaceae</taxon>
        <taxon>Penicillium</taxon>
    </lineage>
</organism>
<dbReference type="InterPro" id="IPR013094">
    <property type="entry name" value="AB_hydrolase_3"/>
</dbReference>
<dbReference type="STRING" id="60172.A0A1V6R842"/>
<reference evidence="4" key="1">
    <citation type="journal article" date="2017" name="Nat. Microbiol.">
        <title>Global analysis of biosynthetic gene clusters reveals vast potential of secondary metabolite production in Penicillium species.</title>
        <authorList>
            <person name="Nielsen J.C."/>
            <person name="Grijseels S."/>
            <person name="Prigent S."/>
            <person name="Ji B."/>
            <person name="Dainat J."/>
            <person name="Nielsen K.F."/>
            <person name="Frisvad J.C."/>
            <person name="Workman M."/>
            <person name="Nielsen J."/>
        </authorList>
    </citation>
    <scope>NUCLEOTIDE SEQUENCE [LARGE SCALE GENOMIC DNA]</scope>
    <source>
        <strain evidence="4">IBT 29525</strain>
    </source>
</reference>
<keyword evidence="4" id="KW-1185">Reference proteome</keyword>
<evidence type="ECO:0000256" key="1">
    <source>
        <dbReference type="ARBA" id="ARBA00022801"/>
    </source>
</evidence>
<comment type="caution">
    <text evidence="3">The sequence shown here is derived from an EMBL/GenBank/DDBJ whole genome shotgun (WGS) entry which is preliminary data.</text>
</comment>
<evidence type="ECO:0000313" key="3">
    <source>
        <dbReference type="EMBL" id="OQD97619.1"/>
    </source>
</evidence>